<name>A0A9W8UE67_9HYPO</name>
<evidence type="ECO:0000256" key="1">
    <source>
        <dbReference type="ARBA" id="ARBA00022574"/>
    </source>
</evidence>
<dbReference type="InterPro" id="IPR019775">
    <property type="entry name" value="WD40_repeat_CS"/>
</dbReference>
<dbReference type="Pfam" id="PF00400">
    <property type="entry name" value="WD40"/>
    <property type="match status" value="7"/>
</dbReference>
<dbReference type="PRINTS" id="PR00320">
    <property type="entry name" value="GPROTEINBRPT"/>
</dbReference>
<comment type="caution">
    <text evidence="5">The sequence shown here is derived from an EMBL/GenBank/DDBJ whole genome shotgun (WGS) entry which is preliminary data.</text>
</comment>
<dbReference type="SUPFAM" id="SSF50978">
    <property type="entry name" value="WD40 repeat-like"/>
    <property type="match status" value="1"/>
</dbReference>
<dbReference type="CDD" id="cd00200">
    <property type="entry name" value="WD40"/>
    <property type="match status" value="1"/>
</dbReference>
<dbReference type="PROSITE" id="PS50294">
    <property type="entry name" value="WD_REPEATS_REGION"/>
    <property type="match status" value="6"/>
</dbReference>
<dbReference type="InterPro" id="IPR011041">
    <property type="entry name" value="Quinoprot_gluc/sorb_DH_b-prop"/>
</dbReference>
<evidence type="ECO:0000256" key="3">
    <source>
        <dbReference type="PROSITE-ProRule" id="PRU00221"/>
    </source>
</evidence>
<sequence>MGGEAKVDAEQDDSDGERSETSSTRPKSPENYSGHSDALFGLCYSPGQEKGNYLASGSDDGTARIWSLETRKTVVVLKHHGGDVNSVSFSADGRLVATASSDNTIAIWNQESPGNWGSGSRSLPVQILPGHSSMIWPVNFAPHGHRLVSSANDSQARVWVINVDLPKAKDSEQKVELEQDILWSENSSGAGRSRPVICVSASPDDKVIASGCRGGKISLWDATTGAHLRTMKDAHIRPVASLVFSEDGETLVSTSWDGSAIVWNVDDKSTTAAHHLKGHEDWVRGAAISSNKAMVATACDDRAVRGWDISASLEPTSDNGGSRSRSIQPRVFQGHRDYVFSVAFSRDGRYLASGGDDGIVMFWDLSDTGDKEKSNKEVDDRNNRWWRRIVFTPDGNTV</sequence>
<dbReference type="SMART" id="SM00320">
    <property type="entry name" value="WD40"/>
    <property type="match status" value="7"/>
</dbReference>
<evidence type="ECO:0000313" key="6">
    <source>
        <dbReference type="Proteomes" id="UP001152130"/>
    </source>
</evidence>
<evidence type="ECO:0008006" key="7">
    <source>
        <dbReference type="Google" id="ProtNLM"/>
    </source>
</evidence>
<dbReference type="InterPro" id="IPR020472">
    <property type="entry name" value="WD40_PAC1"/>
</dbReference>
<evidence type="ECO:0000313" key="5">
    <source>
        <dbReference type="EMBL" id="KAJ4019755.1"/>
    </source>
</evidence>
<keyword evidence="2" id="KW-0677">Repeat</keyword>
<feature type="repeat" description="WD" evidence="3">
    <location>
        <begin position="77"/>
        <end position="109"/>
    </location>
</feature>
<dbReference type="InterPro" id="IPR015943">
    <property type="entry name" value="WD40/YVTN_repeat-like_dom_sf"/>
</dbReference>
<dbReference type="EMBL" id="JAPDHF010000004">
    <property type="protein sequence ID" value="KAJ4019755.1"/>
    <property type="molecule type" value="Genomic_DNA"/>
</dbReference>
<feature type="repeat" description="WD" evidence="3">
    <location>
        <begin position="128"/>
        <end position="159"/>
    </location>
</feature>
<evidence type="ECO:0000256" key="2">
    <source>
        <dbReference type="ARBA" id="ARBA00022737"/>
    </source>
</evidence>
<feature type="compositionally biased region" description="Polar residues" evidence="4">
    <location>
        <begin position="21"/>
        <end position="33"/>
    </location>
</feature>
<feature type="repeat" description="WD" evidence="3">
    <location>
        <begin position="332"/>
        <end position="366"/>
    </location>
</feature>
<keyword evidence="6" id="KW-1185">Reference proteome</keyword>
<dbReference type="PANTHER" id="PTHR19879">
    <property type="entry name" value="TRANSCRIPTION INITIATION FACTOR TFIID"/>
    <property type="match status" value="1"/>
</dbReference>
<dbReference type="InterPro" id="IPR036322">
    <property type="entry name" value="WD40_repeat_dom_sf"/>
</dbReference>
<feature type="repeat" description="WD" evidence="3">
    <location>
        <begin position="232"/>
        <end position="273"/>
    </location>
</feature>
<feature type="region of interest" description="Disordered" evidence="4">
    <location>
        <begin position="1"/>
        <end position="33"/>
    </location>
</feature>
<reference evidence="5" key="1">
    <citation type="submission" date="2022-10" db="EMBL/GenBank/DDBJ databases">
        <title>Fusarium specimens isolated from Avocado Roots.</title>
        <authorList>
            <person name="Stajich J."/>
            <person name="Roper C."/>
            <person name="Heimlech-Rivalta G."/>
        </authorList>
    </citation>
    <scope>NUCLEOTIDE SEQUENCE</scope>
    <source>
        <strain evidence="5">CF00143</strain>
    </source>
</reference>
<organism evidence="5 6">
    <name type="scientific">Fusarium irregulare</name>
    <dbReference type="NCBI Taxonomy" id="2494466"/>
    <lineage>
        <taxon>Eukaryota</taxon>
        <taxon>Fungi</taxon>
        <taxon>Dikarya</taxon>
        <taxon>Ascomycota</taxon>
        <taxon>Pezizomycotina</taxon>
        <taxon>Sordariomycetes</taxon>
        <taxon>Hypocreomycetidae</taxon>
        <taxon>Hypocreales</taxon>
        <taxon>Nectriaceae</taxon>
        <taxon>Fusarium</taxon>
        <taxon>Fusarium incarnatum-equiseti species complex</taxon>
    </lineage>
</organism>
<evidence type="ECO:0000256" key="4">
    <source>
        <dbReference type="SAM" id="MobiDB-lite"/>
    </source>
</evidence>
<dbReference type="Proteomes" id="UP001152130">
    <property type="component" value="Unassembled WGS sequence"/>
</dbReference>
<feature type="repeat" description="WD" evidence="3">
    <location>
        <begin position="189"/>
        <end position="230"/>
    </location>
</feature>
<gene>
    <name evidence="5" type="ORF">NW766_003513</name>
</gene>
<dbReference type="InterPro" id="IPR001680">
    <property type="entry name" value="WD40_rpt"/>
</dbReference>
<feature type="repeat" description="WD" evidence="3">
    <location>
        <begin position="32"/>
        <end position="76"/>
    </location>
</feature>
<dbReference type="PROSITE" id="PS50082">
    <property type="entry name" value="WD_REPEATS_2"/>
    <property type="match status" value="7"/>
</dbReference>
<feature type="repeat" description="WD" evidence="3">
    <location>
        <begin position="276"/>
        <end position="317"/>
    </location>
</feature>
<accession>A0A9W8UE67</accession>
<protein>
    <recommendedName>
        <fullName evidence="7">WD40 repeat-like protein</fullName>
    </recommendedName>
</protein>
<keyword evidence="1 3" id="KW-0853">WD repeat</keyword>
<dbReference type="PANTHER" id="PTHR19879:SF9">
    <property type="entry name" value="TRANSCRIPTION INITIATION FACTOR TFIID SUBUNIT 5"/>
    <property type="match status" value="1"/>
</dbReference>
<dbReference type="SUPFAM" id="SSF50952">
    <property type="entry name" value="Soluble quinoprotein glucose dehydrogenase"/>
    <property type="match status" value="1"/>
</dbReference>
<dbReference type="AlphaFoldDB" id="A0A9W8UE67"/>
<proteinExistence type="predicted"/>
<dbReference type="Gene3D" id="2.130.10.10">
    <property type="entry name" value="YVTN repeat-like/Quinoprotein amine dehydrogenase"/>
    <property type="match status" value="4"/>
</dbReference>
<dbReference type="PROSITE" id="PS00678">
    <property type="entry name" value="WD_REPEATS_1"/>
    <property type="match status" value="3"/>
</dbReference>